<evidence type="ECO:0000313" key="1">
    <source>
        <dbReference type="EMBL" id="KAJ1155490.1"/>
    </source>
</evidence>
<sequence length="70" mass="7892">MKHRQPKPIVSVPAQDEWIKMEDKDGRSRALTVLKRCPLVPQTDSMARITAPKPLPLSCCPLAEAFRHNS</sequence>
<accession>A0AAV7RU12</accession>
<dbReference type="Proteomes" id="UP001066276">
    <property type="component" value="Chromosome 5"/>
</dbReference>
<keyword evidence="2" id="KW-1185">Reference proteome</keyword>
<comment type="caution">
    <text evidence="1">The sequence shown here is derived from an EMBL/GenBank/DDBJ whole genome shotgun (WGS) entry which is preliminary data.</text>
</comment>
<proteinExistence type="predicted"/>
<dbReference type="EMBL" id="JANPWB010000009">
    <property type="protein sequence ID" value="KAJ1155490.1"/>
    <property type="molecule type" value="Genomic_DNA"/>
</dbReference>
<protein>
    <submittedName>
        <fullName evidence="1">Uncharacterized protein</fullName>
    </submittedName>
</protein>
<name>A0AAV7RU12_PLEWA</name>
<gene>
    <name evidence="1" type="ORF">NDU88_008220</name>
</gene>
<dbReference type="AlphaFoldDB" id="A0AAV7RU12"/>
<organism evidence="1 2">
    <name type="scientific">Pleurodeles waltl</name>
    <name type="common">Iberian ribbed newt</name>
    <dbReference type="NCBI Taxonomy" id="8319"/>
    <lineage>
        <taxon>Eukaryota</taxon>
        <taxon>Metazoa</taxon>
        <taxon>Chordata</taxon>
        <taxon>Craniata</taxon>
        <taxon>Vertebrata</taxon>
        <taxon>Euteleostomi</taxon>
        <taxon>Amphibia</taxon>
        <taxon>Batrachia</taxon>
        <taxon>Caudata</taxon>
        <taxon>Salamandroidea</taxon>
        <taxon>Salamandridae</taxon>
        <taxon>Pleurodelinae</taxon>
        <taxon>Pleurodeles</taxon>
    </lineage>
</organism>
<evidence type="ECO:0000313" key="2">
    <source>
        <dbReference type="Proteomes" id="UP001066276"/>
    </source>
</evidence>
<reference evidence="1" key="1">
    <citation type="journal article" date="2022" name="bioRxiv">
        <title>Sequencing and chromosome-scale assembly of the giantPleurodeles waltlgenome.</title>
        <authorList>
            <person name="Brown T."/>
            <person name="Elewa A."/>
            <person name="Iarovenko S."/>
            <person name="Subramanian E."/>
            <person name="Araus A.J."/>
            <person name="Petzold A."/>
            <person name="Susuki M."/>
            <person name="Suzuki K.-i.T."/>
            <person name="Hayashi T."/>
            <person name="Toyoda A."/>
            <person name="Oliveira C."/>
            <person name="Osipova E."/>
            <person name="Leigh N.D."/>
            <person name="Simon A."/>
            <person name="Yun M.H."/>
        </authorList>
    </citation>
    <scope>NUCLEOTIDE SEQUENCE</scope>
    <source>
        <strain evidence="1">20211129_DDA</strain>
        <tissue evidence="1">Liver</tissue>
    </source>
</reference>